<reference evidence="2" key="1">
    <citation type="journal article" date="2019" name="Sci. Rep.">
        <title>Draft genome of Tanacetum cinerariifolium, the natural source of mosquito coil.</title>
        <authorList>
            <person name="Yamashiro T."/>
            <person name="Shiraishi A."/>
            <person name="Satake H."/>
            <person name="Nakayama K."/>
        </authorList>
    </citation>
    <scope>NUCLEOTIDE SEQUENCE</scope>
</reference>
<dbReference type="PANTHER" id="PTHR42648">
    <property type="entry name" value="TRANSPOSASE, PUTATIVE-RELATED"/>
    <property type="match status" value="1"/>
</dbReference>
<evidence type="ECO:0000256" key="1">
    <source>
        <dbReference type="SAM" id="MobiDB-lite"/>
    </source>
</evidence>
<dbReference type="InterPro" id="IPR039537">
    <property type="entry name" value="Retrotran_Ty1/copia-like"/>
</dbReference>
<gene>
    <name evidence="2" type="ORF">Tci_008764</name>
</gene>
<accession>A0A6L2JIP0</accession>
<name>A0A6L2JIP0_TANCI</name>
<protein>
    <submittedName>
        <fullName evidence="2">Integrase, catalytic region, zinc finger, CCHC-type, peptidase aspartic, catalytic</fullName>
    </submittedName>
</protein>
<feature type="region of interest" description="Disordered" evidence="1">
    <location>
        <begin position="93"/>
        <end position="152"/>
    </location>
</feature>
<feature type="region of interest" description="Disordered" evidence="1">
    <location>
        <begin position="383"/>
        <end position="412"/>
    </location>
</feature>
<feature type="compositionally biased region" description="Polar residues" evidence="1">
    <location>
        <begin position="99"/>
        <end position="142"/>
    </location>
</feature>
<dbReference type="EMBL" id="BKCJ010000849">
    <property type="protein sequence ID" value="GEU36786.1"/>
    <property type="molecule type" value="Genomic_DNA"/>
</dbReference>
<dbReference type="PANTHER" id="PTHR42648:SF32">
    <property type="entry name" value="RIBONUCLEASE H-LIKE DOMAIN, GAG-PRE-INTEGRASE DOMAIN PROTEIN-RELATED"/>
    <property type="match status" value="1"/>
</dbReference>
<comment type="caution">
    <text evidence="2">The sequence shown here is derived from an EMBL/GenBank/DDBJ whole genome shotgun (WGS) entry which is preliminary data.</text>
</comment>
<organism evidence="2">
    <name type="scientific">Tanacetum cinerariifolium</name>
    <name type="common">Dalmatian daisy</name>
    <name type="synonym">Chrysanthemum cinerariifolium</name>
    <dbReference type="NCBI Taxonomy" id="118510"/>
    <lineage>
        <taxon>Eukaryota</taxon>
        <taxon>Viridiplantae</taxon>
        <taxon>Streptophyta</taxon>
        <taxon>Embryophyta</taxon>
        <taxon>Tracheophyta</taxon>
        <taxon>Spermatophyta</taxon>
        <taxon>Magnoliopsida</taxon>
        <taxon>eudicotyledons</taxon>
        <taxon>Gunneridae</taxon>
        <taxon>Pentapetalae</taxon>
        <taxon>asterids</taxon>
        <taxon>campanulids</taxon>
        <taxon>Asterales</taxon>
        <taxon>Asteraceae</taxon>
        <taxon>Asteroideae</taxon>
        <taxon>Anthemideae</taxon>
        <taxon>Anthemidinae</taxon>
        <taxon>Tanacetum</taxon>
    </lineage>
</organism>
<proteinExistence type="predicted"/>
<dbReference type="AlphaFoldDB" id="A0A6L2JIP0"/>
<feature type="region of interest" description="Disordered" evidence="1">
    <location>
        <begin position="210"/>
        <end position="229"/>
    </location>
</feature>
<sequence length="493" mass="55094">MLKVDVEPIAPKFLNNKTVYSDYLRLTQEQAAILREVVEQGKSQNPLNNYLDHACKYTKRIQELLILIRQTCPSINNSSDKLVAVTPKNKNKRVRFTKPVTSSGNTNTKTASSSNLLSNIHMLSSTGVKPSASTSGSQPSGNTKKDKIHRPPIINNVNAHAKSKLVKKISKRKVWKPTRKVTNTNKVPSRNPIALETDIPKPVVTLVYSRKPRKSKTTDPVSKSKTRSRLRSPMLKFEKDHLFSARAMGKSKKKPHKPKSEDTNQEKLYLSHMYLCGPIHVAEAVATTCYTQNRSIIRLRHGKTPYEVLHDKLLDLSFFHVFGALCYMTNDIENSGKLQPKADIELIGSLFQPLFDELLTPPPSVDHPAPKVIDPITEVVAPEPAVSTDSPSSITIDQDAPSPSNSQTTPETQTPVIYNDVEEDNHDLDVAHMNNDLFVGIKESPKTPTFRDDPLHEYLHEDLTSQGSSSNINKPTLHSNHLVDVPRIILLQT</sequence>
<evidence type="ECO:0000313" key="2">
    <source>
        <dbReference type="EMBL" id="GEU36786.1"/>
    </source>
</evidence>
<feature type="compositionally biased region" description="Polar residues" evidence="1">
    <location>
        <begin position="387"/>
        <end position="412"/>
    </location>
</feature>